<comment type="caution">
    <text evidence="1">The sequence shown here is derived from an EMBL/GenBank/DDBJ whole genome shotgun (WGS) entry which is preliminary data.</text>
</comment>
<dbReference type="PANTHER" id="PTHR36529">
    <property type="entry name" value="SLL1095 PROTEIN"/>
    <property type="match status" value="1"/>
</dbReference>
<dbReference type="RefSeq" id="WP_264711705.1">
    <property type="nucleotide sequence ID" value="NZ_JAPDNT010000001.1"/>
</dbReference>
<keyword evidence="2" id="KW-1185">Reference proteome</keyword>
<organism evidence="1 2">
    <name type="scientific">Limobrevibacterium gyesilva</name>
    <dbReference type="NCBI Taxonomy" id="2991712"/>
    <lineage>
        <taxon>Bacteria</taxon>
        <taxon>Pseudomonadati</taxon>
        <taxon>Pseudomonadota</taxon>
        <taxon>Alphaproteobacteria</taxon>
        <taxon>Acetobacterales</taxon>
        <taxon>Acetobacteraceae</taxon>
        <taxon>Limobrevibacterium</taxon>
    </lineage>
</organism>
<sequence length="192" mass="21464">MKDTVFVFARAPHLGTVKRRLARDIGARAALRFYVATLSRTLRLLAADRRFRTVVAVTPDGARGRWLQGLPVVRQGPGDLDQRMQRAFRRHARGRVAIVGSDIPDLRADDVARAFRLLGRAQACFGPAADGGYWLVAMSPRRPAAPFGHVRWSSEWALRDTLANFEGRRVALLRQLRDVDTQADLRAVRNAA</sequence>
<dbReference type="Pfam" id="PF09837">
    <property type="entry name" value="DUF2064"/>
    <property type="match status" value="1"/>
</dbReference>
<proteinExistence type="predicted"/>
<protein>
    <submittedName>
        <fullName evidence="1">TIGR04282 family arsenosugar biosynthesis glycosyltransferase</fullName>
    </submittedName>
</protein>
<name>A0AA41YJ30_9PROT</name>
<dbReference type="InterPro" id="IPR029044">
    <property type="entry name" value="Nucleotide-diphossugar_trans"/>
</dbReference>
<dbReference type="SUPFAM" id="SSF53448">
    <property type="entry name" value="Nucleotide-diphospho-sugar transferases"/>
    <property type="match status" value="1"/>
</dbReference>
<gene>
    <name evidence="1" type="ORF">OL599_00910</name>
</gene>
<dbReference type="Gene3D" id="3.90.550.10">
    <property type="entry name" value="Spore Coat Polysaccharide Biosynthesis Protein SpsA, Chain A"/>
    <property type="match status" value="1"/>
</dbReference>
<evidence type="ECO:0000313" key="1">
    <source>
        <dbReference type="EMBL" id="MCW3473126.1"/>
    </source>
</evidence>
<reference evidence="1" key="2">
    <citation type="submission" date="2022-10" db="EMBL/GenBank/DDBJ databases">
        <authorList>
            <person name="Trinh H.N."/>
        </authorList>
    </citation>
    <scope>NUCLEOTIDE SEQUENCE</scope>
    <source>
        <strain evidence="1">RN2-1</strain>
    </source>
</reference>
<dbReference type="EMBL" id="JAPDNT010000001">
    <property type="protein sequence ID" value="MCW3473126.1"/>
    <property type="molecule type" value="Genomic_DNA"/>
</dbReference>
<dbReference type="InterPro" id="IPR018641">
    <property type="entry name" value="Trfase_1_rSAM/seldom-assoc"/>
</dbReference>
<dbReference type="NCBIfam" id="TIGR04282">
    <property type="entry name" value="glyco_like_cofC"/>
    <property type="match status" value="1"/>
</dbReference>
<dbReference type="PANTHER" id="PTHR36529:SF1">
    <property type="entry name" value="GLYCOSYLTRANSFERASE"/>
    <property type="match status" value="1"/>
</dbReference>
<accession>A0AA41YJ30</accession>
<evidence type="ECO:0000313" key="2">
    <source>
        <dbReference type="Proteomes" id="UP001165679"/>
    </source>
</evidence>
<reference evidence="1" key="1">
    <citation type="submission" date="2022-09" db="EMBL/GenBank/DDBJ databases">
        <title>Rhodovastum sp. nov. RN2-1 isolated from soil in Seongnam, South Korea.</title>
        <authorList>
            <person name="Le N.T."/>
        </authorList>
    </citation>
    <scope>NUCLEOTIDE SEQUENCE</scope>
    <source>
        <strain evidence="1">RN2-1</strain>
    </source>
</reference>
<dbReference type="Proteomes" id="UP001165679">
    <property type="component" value="Unassembled WGS sequence"/>
</dbReference>
<dbReference type="AlphaFoldDB" id="A0AA41YJ30"/>